<dbReference type="InterPro" id="IPR050624">
    <property type="entry name" value="HTH-type_Tx_Regulator"/>
</dbReference>
<evidence type="ECO:0000256" key="2">
    <source>
        <dbReference type="ARBA" id="ARBA00023125"/>
    </source>
</evidence>
<dbReference type="InterPro" id="IPR009057">
    <property type="entry name" value="Homeodomain-like_sf"/>
</dbReference>
<dbReference type="EMBL" id="FRCZ01000007">
    <property type="protein sequence ID" value="SHN31214.1"/>
    <property type="molecule type" value="Genomic_DNA"/>
</dbReference>
<keyword evidence="6" id="KW-1185">Reference proteome</keyword>
<dbReference type="Pfam" id="PF00440">
    <property type="entry name" value="TetR_N"/>
    <property type="match status" value="1"/>
</dbReference>
<accession>A0A1M7QJE6</accession>
<feature type="domain" description="HTH tetR-type" evidence="4">
    <location>
        <begin position="1"/>
        <end position="61"/>
    </location>
</feature>
<keyword evidence="1" id="KW-0678">Repressor</keyword>
<name>A0A1M7QJE6_9BACI</name>
<evidence type="ECO:0000259" key="4">
    <source>
        <dbReference type="PROSITE" id="PS50977"/>
    </source>
</evidence>
<organism evidence="5 6">
    <name type="scientific">Gracilibacillus kekensis</name>
    <dbReference type="NCBI Taxonomy" id="1027249"/>
    <lineage>
        <taxon>Bacteria</taxon>
        <taxon>Bacillati</taxon>
        <taxon>Bacillota</taxon>
        <taxon>Bacilli</taxon>
        <taxon>Bacillales</taxon>
        <taxon>Bacillaceae</taxon>
        <taxon>Gracilibacillus</taxon>
    </lineage>
</organism>
<gene>
    <name evidence="5" type="ORF">SAMN05216179_3251</name>
</gene>
<dbReference type="PROSITE" id="PS50977">
    <property type="entry name" value="HTH_TETR_2"/>
    <property type="match status" value="1"/>
</dbReference>
<dbReference type="STRING" id="1027249.SAMN05216179_3251"/>
<dbReference type="InterPro" id="IPR023772">
    <property type="entry name" value="DNA-bd_HTH_TetR-type_CS"/>
</dbReference>
<sequence>MVKKAEIKAVAIHLFSEKGFSETSVQEIAQQSGISKGGFYTYFSTKTDLILEMINDYHDKVIDSSKHIETLKDNDDLALYIQFELETWIDHQAFFHVLFNEFAPIRNKQITKKLEELRVSLEHNHREIFYQAYGDKIKPYVTDLLVMFEGIMKEYLIYMSLHPKDYSTINLSKWITSNINAIVQHFNDKEPFLQEEDSESIFQVIETIKETMKQKQLNDSNRLLEALYHIEQEIENRITNSVTMEAMLLYLKREPSLYPFVIKLDRLSKQEDKET</sequence>
<evidence type="ECO:0000256" key="1">
    <source>
        <dbReference type="ARBA" id="ARBA00022491"/>
    </source>
</evidence>
<keyword evidence="2 3" id="KW-0238">DNA-binding</keyword>
<dbReference type="InterPro" id="IPR001647">
    <property type="entry name" value="HTH_TetR"/>
</dbReference>
<dbReference type="GO" id="GO:0003677">
    <property type="term" value="F:DNA binding"/>
    <property type="evidence" value="ECO:0007669"/>
    <property type="project" value="UniProtKB-UniRule"/>
</dbReference>
<dbReference type="PANTHER" id="PTHR43479">
    <property type="entry name" value="ACREF/ENVCD OPERON REPRESSOR-RELATED"/>
    <property type="match status" value="1"/>
</dbReference>
<protein>
    <submittedName>
        <fullName evidence="5">Transcriptional regulator, TetR family</fullName>
    </submittedName>
</protein>
<reference evidence="5 6" key="1">
    <citation type="submission" date="2016-11" db="EMBL/GenBank/DDBJ databases">
        <authorList>
            <person name="Jaros S."/>
            <person name="Januszkiewicz K."/>
            <person name="Wedrychowicz H."/>
        </authorList>
    </citation>
    <scope>NUCLEOTIDE SEQUENCE [LARGE SCALE GENOMIC DNA]</scope>
    <source>
        <strain evidence="5 6">CGMCC 1.10681</strain>
    </source>
</reference>
<dbReference type="PROSITE" id="PS01081">
    <property type="entry name" value="HTH_TETR_1"/>
    <property type="match status" value="1"/>
</dbReference>
<dbReference type="AlphaFoldDB" id="A0A1M7QJE6"/>
<evidence type="ECO:0000256" key="3">
    <source>
        <dbReference type="PROSITE-ProRule" id="PRU00335"/>
    </source>
</evidence>
<dbReference type="Gene3D" id="1.10.357.10">
    <property type="entry name" value="Tetracycline Repressor, domain 2"/>
    <property type="match status" value="1"/>
</dbReference>
<evidence type="ECO:0000313" key="6">
    <source>
        <dbReference type="Proteomes" id="UP000184184"/>
    </source>
</evidence>
<proteinExistence type="predicted"/>
<dbReference type="PRINTS" id="PR00455">
    <property type="entry name" value="HTHTETR"/>
</dbReference>
<feature type="DNA-binding region" description="H-T-H motif" evidence="3">
    <location>
        <begin position="24"/>
        <end position="43"/>
    </location>
</feature>
<dbReference type="SUPFAM" id="SSF46689">
    <property type="entry name" value="Homeodomain-like"/>
    <property type="match status" value="1"/>
</dbReference>
<dbReference type="Proteomes" id="UP000184184">
    <property type="component" value="Unassembled WGS sequence"/>
</dbReference>
<dbReference type="OrthoDB" id="9812993at2"/>
<dbReference type="PANTHER" id="PTHR43479:SF22">
    <property type="entry name" value="TRANSCRIPTIONAL REGULATOR, TETR FAMILY"/>
    <property type="match status" value="1"/>
</dbReference>
<evidence type="ECO:0000313" key="5">
    <source>
        <dbReference type="EMBL" id="SHN31214.1"/>
    </source>
</evidence>